<keyword evidence="5" id="KW-1185">Reference proteome</keyword>
<keyword evidence="4" id="KW-0378">Hydrolase</keyword>
<evidence type="ECO:0000256" key="2">
    <source>
        <dbReference type="RuleBase" id="RU362039"/>
    </source>
</evidence>
<dbReference type="GO" id="GO:0046872">
    <property type="term" value="F:metal ion binding"/>
    <property type="evidence" value="ECO:0007669"/>
    <property type="project" value="UniProtKB-KW"/>
</dbReference>
<dbReference type="Pfam" id="PF12850">
    <property type="entry name" value="Metallophos_2"/>
    <property type="match status" value="1"/>
</dbReference>
<dbReference type="Proteomes" id="UP000306509">
    <property type="component" value="Unassembled WGS sequence"/>
</dbReference>
<dbReference type="InterPro" id="IPR029052">
    <property type="entry name" value="Metallo-depent_PP-like"/>
</dbReference>
<evidence type="ECO:0000259" key="3">
    <source>
        <dbReference type="Pfam" id="PF12850"/>
    </source>
</evidence>
<dbReference type="STRING" id="180332.GCA_000797495_03188"/>
<dbReference type="SUPFAM" id="SSF56300">
    <property type="entry name" value="Metallo-dependent phosphatases"/>
    <property type="match status" value="1"/>
</dbReference>
<comment type="caution">
    <text evidence="4">The sequence shown here is derived from an EMBL/GenBank/DDBJ whole genome shotgun (WGS) entry which is preliminary data.</text>
</comment>
<protein>
    <recommendedName>
        <fullName evidence="2">Phosphoesterase</fullName>
        <ecNumber evidence="2">3.1.4.-</ecNumber>
    </recommendedName>
</protein>
<evidence type="ECO:0000313" key="5">
    <source>
        <dbReference type="Proteomes" id="UP000306509"/>
    </source>
</evidence>
<dbReference type="RefSeq" id="WP_027296522.1">
    <property type="nucleotide sequence ID" value="NZ_CABMJZ010000052.1"/>
</dbReference>
<dbReference type="AlphaFoldDB" id="A0A4U8QCK7"/>
<dbReference type="NCBIfam" id="TIGR00040">
    <property type="entry name" value="yfcE"/>
    <property type="match status" value="1"/>
</dbReference>
<dbReference type="InterPro" id="IPR024654">
    <property type="entry name" value="Calcineurin-like_PHP_lpxH"/>
</dbReference>
<accession>A0A4U8QCK7</accession>
<evidence type="ECO:0000313" key="4">
    <source>
        <dbReference type="EMBL" id="TLD02459.1"/>
    </source>
</evidence>
<dbReference type="GO" id="GO:0016787">
    <property type="term" value="F:hydrolase activity"/>
    <property type="evidence" value="ECO:0007669"/>
    <property type="project" value="UniProtKB-UniRule"/>
</dbReference>
<proteinExistence type="inferred from homology"/>
<dbReference type="Gene3D" id="3.60.21.10">
    <property type="match status" value="1"/>
</dbReference>
<dbReference type="EMBL" id="QGQD01000014">
    <property type="protein sequence ID" value="TLD02459.1"/>
    <property type="molecule type" value="Genomic_DNA"/>
</dbReference>
<sequence length="160" mass="18292">MKILIVSDTHRRDANLKEVLLKVSPIDKLIHLGDSEGSEDYIRQIADCPVHIVSGNNDFFSDLPREEELQLGKYKILLTHGHYYYVSLDTRSIKEEAKARGFDIVMFGHTHRPVLEIQEDIIALNPGSLSYPRQDGRKPSYIIMELDNKGEAHFTINFLG</sequence>
<reference evidence="4 5" key="1">
    <citation type="journal article" date="2019" name="Anaerobe">
        <title>Detection of Robinsoniella peoriensis in multiple bone samples of a trauma patient.</title>
        <authorList>
            <person name="Schrottner P."/>
            <person name="Hartwich K."/>
            <person name="Bunk B."/>
            <person name="Schober I."/>
            <person name="Helbig S."/>
            <person name="Rudolph W.W."/>
            <person name="Gunzer F."/>
        </authorList>
    </citation>
    <scope>NUCLEOTIDE SEQUENCE [LARGE SCALE GENOMIC DNA]</scope>
    <source>
        <strain evidence="4 5">DSM 106044</strain>
    </source>
</reference>
<dbReference type="InterPro" id="IPR000979">
    <property type="entry name" value="Phosphodiesterase_MJ0936/Vps29"/>
</dbReference>
<comment type="similarity">
    <text evidence="1 2">Belongs to the metallophosphoesterase superfamily. YfcE family.</text>
</comment>
<dbReference type="OrthoDB" id="9800565at2"/>
<gene>
    <name evidence="4" type="ORF">DSM106044_00589</name>
</gene>
<evidence type="ECO:0000256" key="1">
    <source>
        <dbReference type="ARBA" id="ARBA00008950"/>
    </source>
</evidence>
<dbReference type="PANTHER" id="PTHR11124">
    <property type="entry name" value="VACUOLAR SORTING PROTEIN VPS29"/>
    <property type="match status" value="1"/>
</dbReference>
<comment type="cofactor">
    <cofactor evidence="2">
        <name>a divalent metal cation</name>
        <dbReference type="ChEBI" id="CHEBI:60240"/>
    </cofactor>
</comment>
<dbReference type="EC" id="3.1.4.-" evidence="2"/>
<organism evidence="4 5">
    <name type="scientific">Robinsoniella peoriensis</name>
    <dbReference type="NCBI Taxonomy" id="180332"/>
    <lineage>
        <taxon>Bacteria</taxon>
        <taxon>Bacillati</taxon>
        <taxon>Bacillota</taxon>
        <taxon>Clostridia</taxon>
        <taxon>Lachnospirales</taxon>
        <taxon>Lachnospiraceae</taxon>
        <taxon>Robinsoniella</taxon>
    </lineage>
</organism>
<name>A0A4U8QCK7_9FIRM</name>
<feature type="domain" description="Calcineurin-like phosphoesterase" evidence="3">
    <location>
        <begin position="1"/>
        <end position="149"/>
    </location>
</feature>
<keyword evidence="2" id="KW-0479">Metal-binding</keyword>